<evidence type="ECO:0000313" key="2">
    <source>
        <dbReference type="Proteomes" id="UP001501116"/>
    </source>
</evidence>
<evidence type="ECO:0000313" key="1">
    <source>
        <dbReference type="EMBL" id="GAA1973576.1"/>
    </source>
</evidence>
<name>A0ABN2RRC2_9PSEU</name>
<organism evidence="1 2">
    <name type="scientific">Amycolatopsis minnesotensis</name>
    <dbReference type="NCBI Taxonomy" id="337894"/>
    <lineage>
        <taxon>Bacteria</taxon>
        <taxon>Bacillati</taxon>
        <taxon>Actinomycetota</taxon>
        <taxon>Actinomycetes</taxon>
        <taxon>Pseudonocardiales</taxon>
        <taxon>Pseudonocardiaceae</taxon>
        <taxon>Amycolatopsis</taxon>
    </lineage>
</organism>
<protein>
    <submittedName>
        <fullName evidence="1">Uncharacterized protein</fullName>
    </submittedName>
</protein>
<accession>A0ABN2RRC2</accession>
<keyword evidence="2" id="KW-1185">Reference proteome</keyword>
<gene>
    <name evidence="1" type="ORF">GCM10009754_55620</name>
</gene>
<proteinExistence type="predicted"/>
<dbReference type="EMBL" id="BAAANN010000024">
    <property type="protein sequence ID" value="GAA1973576.1"/>
    <property type="molecule type" value="Genomic_DNA"/>
</dbReference>
<comment type="caution">
    <text evidence="1">The sequence shown here is derived from an EMBL/GenBank/DDBJ whole genome shotgun (WGS) entry which is preliminary data.</text>
</comment>
<sequence>MCVLCRVPARSHRPHRMSRYVFARYLPGLVGETRRVCHVIELPDDGTVPATLTALCGQSFPPCVLEQMSAWAGMPCEMCVLQTPGTEKQQEVER</sequence>
<dbReference type="Proteomes" id="UP001501116">
    <property type="component" value="Unassembled WGS sequence"/>
</dbReference>
<reference evidence="1 2" key="1">
    <citation type="journal article" date="2019" name="Int. J. Syst. Evol. Microbiol.">
        <title>The Global Catalogue of Microorganisms (GCM) 10K type strain sequencing project: providing services to taxonomists for standard genome sequencing and annotation.</title>
        <authorList>
            <consortium name="The Broad Institute Genomics Platform"/>
            <consortium name="The Broad Institute Genome Sequencing Center for Infectious Disease"/>
            <person name="Wu L."/>
            <person name="Ma J."/>
        </authorList>
    </citation>
    <scope>NUCLEOTIDE SEQUENCE [LARGE SCALE GENOMIC DNA]</scope>
    <source>
        <strain evidence="1 2">JCM 14545</strain>
    </source>
</reference>